<dbReference type="PANTHER" id="PTHR43752">
    <property type="entry name" value="BNR/ASP-BOX REPEAT FAMILY PROTEIN"/>
    <property type="match status" value="1"/>
</dbReference>
<dbReference type="EMBL" id="SJPG01000001">
    <property type="protein sequence ID" value="TWT61614.1"/>
    <property type="molecule type" value="Genomic_DNA"/>
</dbReference>
<sequence precursor="true">MSKFSLHLILMISLFFSVKSSLAQENDLIHTRAIPIEDRVMLDLPKIGTQSEKIDFRKLPKIPFEHAVISDVRDQGGHWVHQHAYVCDFANQYWAMWSDGPGLPRSGVAPEKHRNIVPGHDRPGTRVSYATSSDGLNWSEPKDLSGPPRREGFGWIARGFWIRDGQLLALASHFNAPGYPGPGLSLEAFRWDEMKNSWESHGTVNDDTLNNFPPKKLPDGQWLMTRRDHRQQVSVIIGGVNSFDDWHNRPLAKYGKVQKPEEPYWYTLPDGKTLVGLIRDNGGSKRLLRCFSTDQGKTWSEIQTTNFPDATSKFFVLRTSRDFYVLVSNSNPKRRDPLTIAISRDGLIFTSLLYLIGERHIDYPHIIEKDNHILIAFSGAKQTMEVAKVKLDDLEDALDAE</sequence>
<dbReference type="Pfam" id="PF13088">
    <property type="entry name" value="BNR_2"/>
    <property type="match status" value="1"/>
</dbReference>
<accession>A0A5C5XFP0</accession>
<dbReference type="OrthoDB" id="41724at2"/>
<reference evidence="3 4" key="1">
    <citation type="submission" date="2019-02" db="EMBL/GenBank/DDBJ databases">
        <title>Deep-cultivation of Planctomycetes and their phenomic and genomic characterization uncovers novel biology.</title>
        <authorList>
            <person name="Wiegand S."/>
            <person name="Jogler M."/>
            <person name="Boedeker C."/>
            <person name="Pinto D."/>
            <person name="Vollmers J."/>
            <person name="Rivas-Marin E."/>
            <person name="Kohn T."/>
            <person name="Peeters S.H."/>
            <person name="Heuer A."/>
            <person name="Rast P."/>
            <person name="Oberbeckmann S."/>
            <person name="Bunk B."/>
            <person name="Jeske O."/>
            <person name="Meyerdierks A."/>
            <person name="Storesund J.E."/>
            <person name="Kallscheuer N."/>
            <person name="Luecker S."/>
            <person name="Lage O.M."/>
            <person name="Pohl T."/>
            <person name="Merkel B.J."/>
            <person name="Hornburger P."/>
            <person name="Mueller R.-W."/>
            <person name="Bruemmer F."/>
            <person name="Labrenz M."/>
            <person name="Spormann A.M."/>
            <person name="Op Den Camp H."/>
            <person name="Overmann J."/>
            <person name="Amann R."/>
            <person name="Jetten M.S.M."/>
            <person name="Mascher T."/>
            <person name="Medema M.H."/>
            <person name="Devos D.P."/>
            <person name="Kaster A.-K."/>
            <person name="Ovreas L."/>
            <person name="Rohde M."/>
            <person name="Galperin M.Y."/>
            <person name="Jogler C."/>
        </authorList>
    </citation>
    <scope>NUCLEOTIDE SEQUENCE [LARGE SCALE GENOMIC DNA]</scope>
    <source>
        <strain evidence="3 4">Pan54</strain>
    </source>
</reference>
<dbReference type="CDD" id="cd15482">
    <property type="entry name" value="Sialidase_non-viral"/>
    <property type="match status" value="1"/>
</dbReference>
<dbReference type="Proteomes" id="UP000316095">
    <property type="component" value="Unassembled WGS sequence"/>
</dbReference>
<evidence type="ECO:0000313" key="4">
    <source>
        <dbReference type="Proteomes" id="UP000316095"/>
    </source>
</evidence>
<dbReference type="AlphaFoldDB" id="A0A5C5XFP0"/>
<evidence type="ECO:0000259" key="2">
    <source>
        <dbReference type="Pfam" id="PF13088"/>
    </source>
</evidence>
<feature type="chain" id="PRO_5022949717" description="Sialidase domain-containing protein" evidence="1">
    <location>
        <begin position="24"/>
        <end position="401"/>
    </location>
</feature>
<keyword evidence="1" id="KW-0732">Signal</keyword>
<dbReference type="SUPFAM" id="SSF50939">
    <property type="entry name" value="Sialidases"/>
    <property type="match status" value="1"/>
</dbReference>
<evidence type="ECO:0000313" key="3">
    <source>
        <dbReference type="EMBL" id="TWT61614.1"/>
    </source>
</evidence>
<name>A0A5C5XFP0_9PLAN</name>
<feature type="signal peptide" evidence="1">
    <location>
        <begin position="1"/>
        <end position="23"/>
    </location>
</feature>
<feature type="domain" description="Sialidase" evidence="2">
    <location>
        <begin position="129"/>
        <end position="371"/>
    </location>
</feature>
<evidence type="ECO:0000256" key="1">
    <source>
        <dbReference type="SAM" id="SignalP"/>
    </source>
</evidence>
<dbReference type="Gene3D" id="2.120.10.10">
    <property type="match status" value="1"/>
</dbReference>
<dbReference type="PANTHER" id="PTHR43752:SF2">
    <property type="entry name" value="BNR_ASP-BOX REPEAT FAMILY PROTEIN"/>
    <property type="match status" value="1"/>
</dbReference>
<keyword evidence="4" id="KW-1185">Reference proteome</keyword>
<proteinExistence type="predicted"/>
<organism evidence="3 4">
    <name type="scientific">Rubinisphaera italica</name>
    <dbReference type="NCBI Taxonomy" id="2527969"/>
    <lineage>
        <taxon>Bacteria</taxon>
        <taxon>Pseudomonadati</taxon>
        <taxon>Planctomycetota</taxon>
        <taxon>Planctomycetia</taxon>
        <taxon>Planctomycetales</taxon>
        <taxon>Planctomycetaceae</taxon>
        <taxon>Rubinisphaera</taxon>
    </lineage>
</organism>
<protein>
    <recommendedName>
        <fullName evidence="2">Sialidase domain-containing protein</fullName>
    </recommendedName>
</protein>
<dbReference type="RefSeq" id="WP_146503577.1">
    <property type="nucleotide sequence ID" value="NZ_SJPG01000001.1"/>
</dbReference>
<comment type="caution">
    <text evidence="3">The sequence shown here is derived from an EMBL/GenBank/DDBJ whole genome shotgun (WGS) entry which is preliminary data.</text>
</comment>
<dbReference type="InterPro" id="IPR036278">
    <property type="entry name" value="Sialidase_sf"/>
</dbReference>
<gene>
    <name evidence="3" type="ORF">Pan54_23500</name>
</gene>
<dbReference type="InterPro" id="IPR011040">
    <property type="entry name" value="Sialidase"/>
</dbReference>